<dbReference type="InterPro" id="IPR002539">
    <property type="entry name" value="MaoC-like_dom"/>
</dbReference>
<accession>A0A6B2QT17</accession>
<dbReference type="Gene3D" id="3.10.129.10">
    <property type="entry name" value="Hotdog Thioesterase"/>
    <property type="match status" value="1"/>
</dbReference>
<proteinExistence type="predicted"/>
<protein>
    <submittedName>
        <fullName evidence="2">MaoC family dehydratase</fullName>
    </submittedName>
</protein>
<dbReference type="Pfam" id="PF01575">
    <property type="entry name" value="MaoC_dehydratas"/>
    <property type="match status" value="1"/>
</dbReference>
<reference evidence="2" key="1">
    <citation type="submission" date="2020-02" db="EMBL/GenBank/DDBJ databases">
        <authorList>
            <person name="Chen W.-M."/>
        </authorList>
    </citation>
    <scope>NUCLEOTIDE SEQUENCE</scope>
    <source>
        <strain evidence="2">NBD-18</strain>
    </source>
</reference>
<dbReference type="SUPFAM" id="SSF54637">
    <property type="entry name" value="Thioesterase/thiol ester dehydrase-isomerase"/>
    <property type="match status" value="1"/>
</dbReference>
<comment type="caution">
    <text evidence="2">The sequence shown here is derived from an EMBL/GenBank/DDBJ whole genome shotgun (WGS) entry which is preliminary data.</text>
</comment>
<feature type="domain" description="MaoC-like" evidence="1">
    <location>
        <begin position="3"/>
        <end position="116"/>
    </location>
</feature>
<dbReference type="PANTHER" id="PTHR42993">
    <property type="entry name" value="MAOC-LIKE DEHYDRATASE DOMAIN-CONTAINING PROTEIN"/>
    <property type="match status" value="1"/>
</dbReference>
<name>A0A6B2QT17_9BURK</name>
<evidence type="ECO:0000259" key="1">
    <source>
        <dbReference type="Pfam" id="PF01575"/>
    </source>
</evidence>
<dbReference type="CDD" id="cd03450">
    <property type="entry name" value="NodN"/>
    <property type="match status" value="1"/>
</dbReference>
<dbReference type="AlphaFoldDB" id="A0A6B2QT17"/>
<evidence type="ECO:0000313" key="2">
    <source>
        <dbReference type="EMBL" id="NDY81836.1"/>
    </source>
</evidence>
<dbReference type="InterPro" id="IPR039375">
    <property type="entry name" value="NodN-like"/>
</dbReference>
<sequence>MEKHVGQELGVSDWLLIDQKRIDEFARATGDEHWIHVDVERAAKELPDGKTIAHGFLTLSLITPFAAQISPVLEHVNILNYGSDKVRFTSPVKAGDRVRMKRTLVKFENLEKGKRLTFANTIEIEGQERPALYAETISLIFN</sequence>
<gene>
    <name evidence="2" type="ORF">G3I67_01195</name>
</gene>
<organism evidence="2">
    <name type="scientific">Sheuella amnicola</name>
    <dbReference type="NCBI Taxonomy" id="2707330"/>
    <lineage>
        <taxon>Bacteria</taxon>
        <taxon>Pseudomonadati</taxon>
        <taxon>Pseudomonadota</taxon>
        <taxon>Betaproteobacteria</taxon>
        <taxon>Burkholderiales</taxon>
        <taxon>Alcaligenaceae</taxon>
        <taxon>Sheuella</taxon>
    </lineage>
</organism>
<dbReference type="EMBL" id="JAAGRN010000001">
    <property type="protein sequence ID" value="NDY81836.1"/>
    <property type="molecule type" value="Genomic_DNA"/>
</dbReference>
<dbReference type="InterPro" id="IPR029069">
    <property type="entry name" value="HotDog_dom_sf"/>
</dbReference>
<dbReference type="PANTHER" id="PTHR42993:SF1">
    <property type="entry name" value="MAOC-LIKE DEHYDRATASE DOMAIN-CONTAINING PROTEIN"/>
    <property type="match status" value="1"/>
</dbReference>